<feature type="region of interest" description="Disordered" evidence="5">
    <location>
        <begin position="54"/>
        <end position="78"/>
    </location>
</feature>
<dbReference type="GO" id="GO:0005743">
    <property type="term" value="C:mitochondrial inner membrane"/>
    <property type="evidence" value="ECO:0007669"/>
    <property type="project" value="UniProtKB-SubCell"/>
</dbReference>
<organism evidence="6 7">
    <name type="scientific">Hapsidospora chrysogenum (strain ATCC 11550 / CBS 779.69 / DSM 880 / IAM 14645 / JCM 23072 / IMI 49137)</name>
    <name type="common">Acremonium chrysogenum</name>
    <dbReference type="NCBI Taxonomy" id="857340"/>
    <lineage>
        <taxon>Eukaryota</taxon>
        <taxon>Fungi</taxon>
        <taxon>Dikarya</taxon>
        <taxon>Ascomycota</taxon>
        <taxon>Pezizomycotina</taxon>
        <taxon>Sordariomycetes</taxon>
        <taxon>Hypocreomycetidae</taxon>
        <taxon>Hypocreales</taxon>
        <taxon>Bionectriaceae</taxon>
        <taxon>Hapsidospora</taxon>
    </lineage>
</organism>
<keyword evidence="4" id="KW-0143">Chaperone</keyword>
<keyword evidence="7" id="KW-1185">Reference proteome</keyword>
<comment type="caution">
    <text evidence="6">The sequence shown here is derived from an EMBL/GenBank/DDBJ whole genome shotgun (WGS) entry which is preliminary data.</text>
</comment>
<dbReference type="Pfam" id="PF08583">
    <property type="entry name" value="Cmc1"/>
    <property type="match status" value="1"/>
</dbReference>
<dbReference type="EMBL" id="JPKY01000011">
    <property type="protein sequence ID" value="KFH47208.1"/>
    <property type="molecule type" value="Genomic_DNA"/>
</dbReference>
<dbReference type="PANTHER" id="PTHR22977">
    <property type="entry name" value="COX ASSEMBLY MITOCHONDRIAL PROTEIN"/>
    <property type="match status" value="1"/>
</dbReference>
<evidence type="ECO:0000313" key="7">
    <source>
        <dbReference type="Proteomes" id="UP000029964"/>
    </source>
</evidence>
<dbReference type="InterPro" id="IPR013892">
    <property type="entry name" value="Cyt_c_biogenesis_Cmc1-like"/>
</dbReference>
<dbReference type="Proteomes" id="UP000029964">
    <property type="component" value="Unassembled WGS sequence"/>
</dbReference>
<dbReference type="HOGENOM" id="CLU_169286_3_0_1"/>
<sequence length="78" mass="8703">MHPHLHNKNALACEDIIAALEECHSQGFVHKASGNCNDLKAQVDKCLRSERSKIQAENRAAGRAKRDRIKAEQKELGL</sequence>
<gene>
    <name evidence="6" type="ORF">ACRE_018620</name>
</gene>
<name>A0A086TCX6_HAPC1</name>
<accession>A0A086TCX6</accession>
<dbReference type="PANTHER" id="PTHR22977:SF1">
    <property type="entry name" value="COX ASSEMBLY MITOCHONDRIAL PROTEIN 2 HOMOLOG"/>
    <property type="match status" value="1"/>
</dbReference>
<dbReference type="OrthoDB" id="532630at2759"/>
<evidence type="ECO:0000256" key="4">
    <source>
        <dbReference type="RuleBase" id="RU364104"/>
    </source>
</evidence>
<evidence type="ECO:0000256" key="1">
    <source>
        <dbReference type="ARBA" id="ARBA00007347"/>
    </source>
</evidence>
<keyword evidence="2 4" id="KW-0496">Mitochondrion</keyword>
<keyword evidence="4" id="KW-0999">Mitochondrion inner membrane</keyword>
<dbReference type="STRING" id="857340.A0A086TCX6"/>
<comment type="function">
    <text evidence="4">Required for mitochondrial cytochrome c oxidase (COX) assembly and respiration.</text>
</comment>
<comment type="similarity">
    <text evidence="1 4">Belongs to the CMC family.</text>
</comment>
<evidence type="ECO:0000256" key="2">
    <source>
        <dbReference type="ARBA" id="ARBA00023128"/>
    </source>
</evidence>
<keyword evidence="4" id="KW-0472">Membrane</keyword>
<proteinExistence type="inferred from homology"/>
<feature type="compositionally biased region" description="Basic and acidic residues" evidence="5">
    <location>
        <begin position="69"/>
        <end position="78"/>
    </location>
</feature>
<comment type="subcellular location">
    <subcellularLocation>
        <location evidence="4">Mitochondrion inner membrane</location>
    </subcellularLocation>
</comment>
<protein>
    <recommendedName>
        <fullName evidence="4">COX assembly mitochondrial protein</fullName>
    </recommendedName>
</protein>
<evidence type="ECO:0000313" key="6">
    <source>
        <dbReference type="EMBL" id="KFH47208.1"/>
    </source>
</evidence>
<dbReference type="AlphaFoldDB" id="A0A086TCX6"/>
<keyword evidence="3" id="KW-1015">Disulfide bond</keyword>
<reference evidence="7" key="1">
    <citation type="journal article" date="2014" name="Genome Announc.">
        <title>Genome sequence and annotation of Acremonium chrysogenum, producer of the beta-lactam antibiotic cephalosporin C.</title>
        <authorList>
            <person name="Terfehr D."/>
            <person name="Dahlmann T.A."/>
            <person name="Specht T."/>
            <person name="Zadra I."/>
            <person name="Kuernsteiner H."/>
            <person name="Kueck U."/>
        </authorList>
    </citation>
    <scope>NUCLEOTIDE SEQUENCE [LARGE SCALE GENOMIC DNA]</scope>
    <source>
        <strain evidence="7">ATCC 11550 / CBS 779.69 / DSM 880 / IAM 14645 / JCM 23072 / IMI 49137</strain>
    </source>
</reference>
<evidence type="ECO:0000256" key="3">
    <source>
        <dbReference type="ARBA" id="ARBA00023157"/>
    </source>
</evidence>
<evidence type="ECO:0000256" key="5">
    <source>
        <dbReference type="SAM" id="MobiDB-lite"/>
    </source>
</evidence>